<keyword evidence="3" id="KW-1185">Reference proteome</keyword>
<gene>
    <name evidence="2" type="ORF">KP001_09215</name>
</gene>
<dbReference type="RefSeq" id="WP_217289225.1">
    <property type="nucleotide sequence ID" value="NZ_CP077683.1"/>
</dbReference>
<feature type="transmembrane region" description="Helical" evidence="1">
    <location>
        <begin position="21"/>
        <end position="47"/>
    </location>
</feature>
<proteinExistence type="predicted"/>
<organism evidence="2 3">
    <name type="scientific">Geomonas subterranea</name>
    <dbReference type="NCBI Taxonomy" id="2847989"/>
    <lineage>
        <taxon>Bacteria</taxon>
        <taxon>Pseudomonadati</taxon>
        <taxon>Thermodesulfobacteriota</taxon>
        <taxon>Desulfuromonadia</taxon>
        <taxon>Geobacterales</taxon>
        <taxon>Geobacteraceae</taxon>
        <taxon>Geomonas</taxon>
    </lineage>
</organism>
<evidence type="ECO:0000313" key="3">
    <source>
        <dbReference type="Proteomes" id="UP000683559"/>
    </source>
</evidence>
<reference evidence="2 3" key="1">
    <citation type="submission" date="2021-06" db="EMBL/GenBank/DDBJ databases">
        <title>Gemonas diversity in paddy soil.</title>
        <authorList>
            <person name="Liu G."/>
        </authorList>
    </citation>
    <scope>NUCLEOTIDE SEQUENCE [LARGE SCALE GENOMIC DNA]</scope>
    <source>
        <strain evidence="2 3">RG2</strain>
    </source>
</reference>
<sequence length="91" mass="9974">MKQSPITKKSARSEKVESTEFAICMIINGVTASLLALLVLLTLVWWLSLITVLAPTVPLSIRITAAKVMWTYVGAGDILRNECANATILNW</sequence>
<dbReference type="Proteomes" id="UP000683559">
    <property type="component" value="Chromosome"/>
</dbReference>
<keyword evidence="1" id="KW-0472">Membrane</keyword>
<evidence type="ECO:0000313" key="2">
    <source>
        <dbReference type="EMBL" id="QXE92677.1"/>
    </source>
</evidence>
<keyword evidence="1" id="KW-1133">Transmembrane helix</keyword>
<accession>A0ABX8LLC0</accession>
<evidence type="ECO:0000256" key="1">
    <source>
        <dbReference type="SAM" id="Phobius"/>
    </source>
</evidence>
<name>A0ABX8LLC0_9BACT</name>
<keyword evidence="1" id="KW-0812">Transmembrane</keyword>
<dbReference type="EMBL" id="CP077683">
    <property type="protein sequence ID" value="QXE92677.1"/>
    <property type="molecule type" value="Genomic_DNA"/>
</dbReference>
<protein>
    <submittedName>
        <fullName evidence="2">Uncharacterized protein</fullName>
    </submittedName>
</protein>